<dbReference type="Gene3D" id="1.25.40.20">
    <property type="entry name" value="Ankyrin repeat-containing domain"/>
    <property type="match status" value="1"/>
</dbReference>
<evidence type="ECO:0000256" key="1">
    <source>
        <dbReference type="ARBA" id="ARBA00022737"/>
    </source>
</evidence>
<keyword evidence="5" id="KW-1185">Reference proteome</keyword>
<dbReference type="EMBL" id="ML119169">
    <property type="protein sequence ID" value="RPB08084.1"/>
    <property type="molecule type" value="Genomic_DNA"/>
</dbReference>
<organism evidence="4 5">
    <name type="scientific">Morchella conica CCBAS932</name>
    <dbReference type="NCBI Taxonomy" id="1392247"/>
    <lineage>
        <taxon>Eukaryota</taxon>
        <taxon>Fungi</taxon>
        <taxon>Dikarya</taxon>
        <taxon>Ascomycota</taxon>
        <taxon>Pezizomycotina</taxon>
        <taxon>Pezizomycetes</taxon>
        <taxon>Pezizales</taxon>
        <taxon>Morchellaceae</taxon>
        <taxon>Morchella</taxon>
    </lineage>
</organism>
<dbReference type="Pfam" id="PF12796">
    <property type="entry name" value="Ank_2"/>
    <property type="match status" value="1"/>
</dbReference>
<dbReference type="PROSITE" id="PS50088">
    <property type="entry name" value="ANK_REPEAT"/>
    <property type="match status" value="1"/>
</dbReference>
<name>A0A3N4KC25_9PEZI</name>
<evidence type="ECO:0000313" key="5">
    <source>
        <dbReference type="Proteomes" id="UP000277580"/>
    </source>
</evidence>
<dbReference type="PANTHER" id="PTHR24180:SF45">
    <property type="entry name" value="POLY [ADP-RIBOSE] POLYMERASE TANKYRASE"/>
    <property type="match status" value="1"/>
</dbReference>
<evidence type="ECO:0000256" key="3">
    <source>
        <dbReference type="PROSITE-ProRule" id="PRU00023"/>
    </source>
</evidence>
<dbReference type="SUPFAM" id="SSF48403">
    <property type="entry name" value="Ankyrin repeat"/>
    <property type="match status" value="1"/>
</dbReference>
<feature type="repeat" description="ANK" evidence="3">
    <location>
        <begin position="234"/>
        <end position="267"/>
    </location>
</feature>
<dbReference type="Proteomes" id="UP000277580">
    <property type="component" value="Unassembled WGS sequence"/>
</dbReference>
<dbReference type="AlphaFoldDB" id="A0A3N4KC25"/>
<evidence type="ECO:0000313" key="4">
    <source>
        <dbReference type="EMBL" id="RPB08084.1"/>
    </source>
</evidence>
<dbReference type="Pfam" id="PF00023">
    <property type="entry name" value="Ank"/>
    <property type="match status" value="1"/>
</dbReference>
<dbReference type="InterPro" id="IPR051637">
    <property type="entry name" value="Ank_repeat_dom-contain_49"/>
</dbReference>
<dbReference type="STRING" id="1392247.A0A3N4KC25"/>
<reference evidence="4 5" key="1">
    <citation type="journal article" date="2018" name="Nat. Ecol. Evol.">
        <title>Pezizomycetes genomes reveal the molecular basis of ectomycorrhizal truffle lifestyle.</title>
        <authorList>
            <person name="Murat C."/>
            <person name="Payen T."/>
            <person name="Noel B."/>
            <person name="Kuo A."/>
            <person name="Morin E."/>
            <person name="Chen J."/>
            <person name="Kohler A."/>
            <person name="Krizsan K."/>
            <person name="Balestrini R."/>
            <person name="Da Silva C."/>
            <person name="Montanini B."/>
            <person name="Hainaut M."/>
            <person name="Levati E."/>
            <person name="Barry K.W."/>
            <person name="Belfiori B."/>
            <person name="Cichocki N."/>
            <person name="Clum A."/>
            <person name="Dockter R.B."/>
            <person name="Fauchery L."/>
            <person name="Guy J."/>
            <person name="Iotti M."/>
            <person name="Le Tacon F."/>
            <person name="Lindquist E.A."/>
            <person name="Lipzen A."/>
            <person name="Malagnac F."/>
            <person name="Mello A."/>
            <person name="Molinier V."/>
            <person name="Miyauchi S."/>
            <person name="Poulain J."/>
            <person name="Riccioni C."/>
            <person name="Rubini A."/>
            <person name="Sitrit Y."/>
            <person name="Splivallo R."/>
            <person name="Traeger S."/>
            <person name="Wang M."/>
            <person name="Zifcakova L."/>
            <person name="Wipf D."/>
            <person name="Zambonelli A."/>
            <person name="Paolocci F."/>
            <person name="Nowrousian M."/>
            <person name="Ottonello S."/>
            <person name="Baldrian P."/>
            <person name="Spatafora J.W."/>
            <person name="Henrissat B."/>
            <person name="Nagy L.G."/>
            <person name="Aury J.M."/>
            <person name="Wincker P."/>
            <person name="Grigoriev I.V."/>
            <person name="Bonfante P."/>
            <person name="Martin F.M."/>
        </authorList>
    </citation>
    <scope>NUCLEOTIDE SEQUENCE [LARGE SCALE GENOMIC DNA]</scope>
    <source>
        <strain evidence="4 5">CCBAS932</strain>
    </source>
</reference>
<sequence>MDQLELGLQDILDACQNLIVYDEKLDTVRFAHFSVQEYLRRHPEFGTEIGHKRMAEICLKSFKYEYDTEVERLYLPYDLRRYTTFHWASHVRLSGLQGVEVCMAFFNHSAAYDKWIAMRAKELGLGIPSIPSLLWVACKYGLQPIIELLLQDMSPMSIGSPCVEYEEITPLMGATTGNQIEIARMLLAVEGVDVNQQGSGEATPLWKAVEGGHVEIVRMLLATEGVDVNKAGPSGKTPLWNTTEDGHVEIVRMLLAVEGMDLNKSDSSGDTPLLIALRSRHRTITRLLRQALEPNINPNPTI</sequence>
<evidence type="ECO:0000256" key="2">
    <source>
        <dbReference type="ARBA" id="ARBA00023043"/>
    </source>
</evidence>
<proteinExistence type="predicted"/>
<dbReference type="InterPro" id="IPR036770">
    <property type="entry name" value="Ankyrin_rpt-contain_sf"/>
</dbReference>
<protein>
    <submittedName>
        <fullName evidence="4">Ankyrin</fullName>
    </submittedName>
</protein>
<keyword evidence="1" id="KW-0677">Repeat</keyword>
<accession>A0A3N4KC25</accession>
<dbReference type="SMART" id="SM00248">
    <property type="entry name" value="ANK"/>
    <property type="match status" value="5"/>
</dbReference>
<dbReference type="InParanoid" id="A0A3N4KC25"/>
<dbReference type="OrthoDB" id="20872at2759"/>
<dbReference type="PANTHER" id="PTHR24180">
    <property type="entry name" value="CYCLIN-DEPENDENT KINASE INHIBITOR 2C-RELATED"/>
    <property type="match status" value="1"/>
</dbReference>
<dbReference type="InterPro" id="IPR002110">
    <property type="entry name" value="Ankyrin_rpt"/>
</dbReference>
<keyword evidence="2 3" id="KW-0040">ANK repeat</keyword>
<gene>
    <name evidence="4" type="ORF">P167DRAFT_368355</name>
</gene>